<gene>
    <name evidence="6" type="ORF">CTheo_7365</name>
</gene>
<comment type="caution">
    <text evidence="6">The sequence shown here is derived from an EMBL/GenBank/DDBJ whole genome shotgun (WGS) entry which is preliminary data.</text>
</comment>
<evidence type="ECO:0000259" key="5">
    <source>
        <dbReference type="Pfam" id="PF24527"/>
    </source>
</evidence>
<dbReference type="InterPro" id="IPR056542">
    <property type="entry name" value="Ig-like_POM152_1st"/>
</dbReference>
<sequence>MAEPNKARPLVSQNFLDAPSQRILAVGLAAVFQARKVWDILQAYVISTPSHRTWLLAKWAAFDSLFFLGLPLLRIPRLNFSFRVAFAQLLIVLCINWAALGDWHVPAGVIPRPLAYIPWFNSDTQISITERKVTIEQVVDSSAHLLGQHTVRLSPINTAKLNPHGLSYCLAPHTHNSAFVPIVFNNSQPYILQFSISPLGDKGPRTYVNLTRNDLQSIASTRTKLMSHTQMPIPARPRIKISEADEWDQLDDEDEHKPTKHNSDEVPLSKTERLAHVRIVQPGVVRLERVLDKTGADFRIRYSEVVVVECPSVRFEPAVDKHQGKRCVGDKEDMSVRARGVTPIELKWAVTITPKSKYGTRRSGQEFSIRGIEGKAEIEGAPVAQDLSIPLSFSFDSPGRHTFTLANLSDAIGNSVDPSVPQHTLSTKHDHQTNDADLTHLRVFEVLSRPSAAFENCQPGKDIQLLKGKEGSSHLIVKAESYDEQDGWGAHISFVPSEVGKHESTGAAGVIGKVAEKVVGAIEKVSAPSPWTTFFPAAPGSNKVRVPVMEAGTYTLVRVAGDLCEGIVRSPEVCRVVEVPLPRAEVEVQRIHECSGDVGIHAIFTMDGTPPFRIHYTTTDSKGTTKFGERYLGARGELKLQPNKSGTYTYSFDAISDAYYSELPITGSGRTVTQVVHPLASAKFTQANVDTCGESQEIEVALELSGVAPWKVEMQIGSEVMKFEDLKKERETVKVPIPKEVYARGGKVGLDLVSVEDGNGCKRTLSLTQMSVEVRRVKPTARFYSQDGTHRIIVPHEAEAELPLRLTGDRPWRIEYRTPGSQKIHKQVLNSANDQLMVKGAGAYEIVSVFDRHCPGTVVPEGAFYHVDWIPLPAVGFAPSAGVFDKERGIIVRQPVCAGEEDHAEVDLIGRPPFQVTYSHTDPKSYTEDSLFTSLKNVTRLAMRTADPGTHTYALQHLADATYNTGIQLNTHRTRGLRLEQNVLIRPAVRFKSAARISRCLNTDLNLSNEPGAVLSLIGTPPFTLSIAVRNLAEGETHHVQIVTNDYEWPVKIPDYMFRTIGPHVVAIERVRDASKCAELGSASERSLWIDVAETAAIIPLERRVDYCVGDVLNFQLEGTAPWQVGYTFNGKHTVAKSTTSRFSRVAAQPGIFRVESIAHQQNYCKTAVRDVEMRIHQLPTARVSDGNRVIEDIREGDQAEIVFKLTGEPPFTFTYQRIELVDPKKKAKTPPKVVETHTVSNVFKHEHSIFSAAEGTWTVTFISDKWCRYPTAAVDSTVEEA</sequence>
<dbReference type="Proteomes" id="UP000383932">
    <property type="component" value="Unassembled WGS sequence"/>
</dbReference>
<dbReference type="InterPro" id="IPR056540">
    <property type="entry name" value="TMD_POM152"/>
</dbReference>
<feature type="domain" description="Nucleoporin POM152 immunoglobulin-like" evidence="1">
    <location>
        <begin position="897"/>
        <end position="972"/>
    </location>
</feature>
<protein>
    <submittedName>
        <fullName evidence="6">Nucleoporin</fullName>
    </submittedName>
</protein>
<dbReference type="Pfam" id="PF24097">
    <property type="entry name" value="TMD_POM152"/>
    <property type="match status" value="1"/>
</dbReference>
<feature type="domain" description="Nucleoporin POM152 N-terminal transmembrane" evidence="2">
    <location>
        <begin position="17"/>
        <end position="103"/>
    </location>
</feature>
<keyword evidence="7" id="KW-1185">Reference proteome</keyword>
<evidence type="ECO:0000313" key="6">
    <source>
        <dbReference type="EMBL" id="KAB5589190.1"/>
    </source>
</evidence>
<dbReference type="Pfam" id="PF24527">
    <property type="entry name" value="Ig-like_Pom152_9"/>
    <property type="match status" value="1"/>
</dbReference>
<dbReference type="Pfam" id="PF23664">
    <property type="entry name" value="Ig_Pom152"/>
    <property type="match status" value="2"/>
</dbReference>
<dbReference type="InterPro" id="IPR056543">
    <property type="entry name" value="Ig-like_POM152_9th"/>
</dbReference>
<dbReference type="InterPro" id="IPR037701">
    <property type="entry name" value="Pom152"/>
</dbReference>
<feature type="domain" description="Nucleoporin POM152 immunoglobulin-like" evidence="1">
    <location>
        <begin position="579"/>
        <end position="678"/>
    </location>
</feature>
<dbReference type="EMBL" id="SSOP01000304">
    <property type="protein sequence ID" value="KAB5589190.1"/>
    <property type="molecule type" value="Genomic_DNA"/>
</dbReference>
<feature type="domain" description="Nucleoporin POM152 ninth Ig-like" evidence="5">
    <location>
        <begin position="1097"/>
        <end position="1169"/>
    </location>
</feature>
<evidence type="ECO:0000259" key="4">
    <source>
        <dbReference type="Pfam" id="PF24519"/>
    </source>
</evidence>
<dbReference type="GO" id="GO:0070762">
    <property type="term" value="C:nuclear pore transmembrane ring"/>
    <property type="evidence" value="ECO:0007669"/>
    <property type="project" value="TreeGrafter"/>
</dbReference>
<accession>A0A5N5QBN7</accession>
<evidence type="ECO:0000259" key="3">
    <source>
        <dbReference type="Pfam" id="PF24312"/>
    </source>
</evidence>
<proteinExistence type="predicted"/>
<dbReference type="PANTHER" id="PTHR28206">
    <property type="entry name" value="NUCLEOPORIN POM152"/>
    <property type="match status" value="1"/>
</dbReference>
<evidence type="ECO:0000313" key="7">
    <source>
        <dbReference type="Proteomes" id="UP000383932"/>
    </source>
</evidence>
<evidence type="ECO:0000259" key="2">
    <source>
        <dbReference type="Pfam" id="PF24097"/>
    </source>
</evidence>
<evidence type="ECO:0000259" key="1">
    <source>
        <dbReference type="Pfam" id="PF23664"/>
    </source>
</evidence>
<organism evidence="6 7">
    <name type="scientific">Ceratobasidium theobromae</name>
    <dbReference type="NCBI Taxonomy" id="1582974"/>
    <lineage>
        <taxon>Eukaryota</taxon>
        <taxon>Fungi</taxon>
        <taxon>Dikarya</taxon>
        <taxon>Basidiomycota</taxon>
        <taxon>Agaricomycotina</taxon>
        <taxon>Agaricomycetes</taxon>
        <taxon>Cantharellales</taxon>
        <taxon>Ceratobasidiaceae</taxon>
        <taxon>Ceratobasidium</taxon>
    </lineage>
</organism>
<feature type="domain" description="Nucleoporin POM152 first Ig-like" evidence="4">
    <location>
        <begin position="158"/>
        <end position="307"/>
    </location>
</feature>
<dbReference type="InterPro" id="IPR056544">
    <property type="entry name" value="Ig_POM152"/>
</dbReference>
<feature type="domain" description="Nucleoporin POM152 Ig-like" evidence="3">
    <location>
        <begin position="778"/>
        <end position="860"/>
    </location>
</feature>
<dbReference type="GO" id="GO:0006999">
    <property type="term" value="P:nuclear pore organization"/>
    <property type="evidence" value="ECO:0007669"/>
    <property type="project" value="TreeGrafter"/>
</dbReference>
<reference evidence="6 7" key="1">
    <citation type="journal article" date="2019" name="Fungal Biol. Biotechnol.">
        <title>Draft genome sequence of fastidious pathogen Ceratobasidium theobromae, which causes vascular-streak dieback in Theobroma cacao.</title>
        <authorList>
            <person name="Ali S.S."/>
            <person name="Asman A."/>
            <person name="Shao J."/>
            <person name="Firmansyah A.P."/>
            <person name="Susilo A.W."/>
            <person name="Rosmana A."/>
            <person name="McMahon P."/>
            <person name="Junaid M."/>
            <person name="Guest D."/>
            <person name="Kheng T.Y."/>
            <person name="Meinhardt L.W."/>
            <person name="Bailey B.A."/>
        </authorList>
    </citation>
    <scope>NUCLEOTIDE SEQUENCE [LARGE SCALE GENOMIC DNA]</scope>
    <source>
        <strain evidence="6 7">CT2</strain>
    </source>
</reference>
<dbReference type="InterPro" id="IPR056541">
    <property type="entry name" value="Ig-like_POM152"/>
</dbReference>
<dbReference type="GO" id="GO:0006606">
    <property type="term" value="P:protein import into nucleus"/>
    <property type="evidence" value="ECO:0007669"/>
    <property type="project" value="TreeGrafter"/>
</dbReference>
<name>A0A5N5QBN7_9AGAM</name>
<dbReference type="GO" id="GO:0017056">
    <property type="term" value="F:structural constituent of nuclear pore"/>
    <property type="evidence" value="ECO:0007669"/>
    <property type="project" value="InterPro"/>
</dbReference>
<dbReference type="OrthoDB" id="5529162at2759"/>
<dbReference type="PANTHER" id="PTHR28206:SF1">
    <property type="entry name" value="NUCLEOPORIN POM152"/>
    <property type="match status" value="1"/>
</dbReference>
<dbReference type="Pfam" id="PF24519">
    <property type="entry name" value="Ig-like_Pom152_1"/>
    <property type="match status" value="1"/>
</dbReference>
<dbReference type="Pfam" id="PF24312">
    <property type="entry name" value="Ig-like_POM152"/>
    <property type="match status" value="1"/>
</dbReference>